<feature type="non-terminal residue" evidence="1">
    <location>
        <position position="1"/>
    </location>
</feature>
<gene>
    <name evidence="1" type="ORF">RhiirA5_386885</name>
</gene>
<accession>A0A2N0NHQ5</accession>
<evidence type="ECO:0000313" key="2">
    <source>
        <dbReference type="Proteomes" id="UP000232722"/>
    </source>
</evidence>
<dbReference type="AlphaFoldDB" id="A0A2N0NHQ5"/>
<protein>
    <submittedName>
        <fullName evidence="1">Uncharacterized protein</fullName>
    </submittedName>
</protein>
<reference evidence="1 2" key="2">
    <citation type="submission" date="2017-09" db="EMBL/GenBank/DDBJ databases">
        <title>Extensive intraspecific genome diversity in a model arbuscular mycorrhizal fungus.</title>
        <authorList>
            <person name="Chen E.C."/>
            <person name="Morin E."/>
            <person name="Beaudet D."/>
            <person name="Noel J."/>
            <person name="Ndikumana S."/>
            <person name="Charron P."/>
            <person name="St-Onge C."/>
            <person name="Giorgi J."/>
            <person name="Grigoriev I.V."/>
            <person name="Roux C."/>
            <person name="Martin F.M."/>
            <person name="Corradi N."/>
        </authorList>
    </citation>
    <scope>NUCLEOTIDE SEQUENCE [LARGE SCALE GENOMIC DNA]</scope>
    <source>
        <strain evidence="1 2">A5</strain>
    </source>
</reference>
<sequence>IMQGGDGRSDSFFHISGSLATIRGKRGEFSVSHVTSFAIGLEVGPKFFNSRGCSCSIKAKGEDCIAAVNALEDAARSVRGKCWESSREVPVSGAKGDALVSTGGGDEVKIVSCEAGGVKILSWSITGSEETRMHFSELSVEGCEVETVVEGEEP</sequence>
<organism evidence="1 2">
    <name type="scientific">Rhizophagus irregularis</name>
    <dbReference type="NCBI Taxonomy" id="588596"/>
    <lineage>
        <taxon>Eukaryota</taxon>
        <taxon>Fungi</taxon>
        <taxon>Fungi incertae sedis</taxon>
        <taxon>Mucoromycota</taxon>
        <taxon>Glomeromycotina</taxon>
        <taxon>Glomeromycetes</taxon>
        <taxon>Glomerales</taxon>
        <taxon>Glomeraceae</taxon>
        <taxon>Rhizophagus</taxon>
    </lineage>
</organism>
<evidence type="ECO:0000313" key="1">
    <source>
        <dbReference type="EMBL" id="PKB94078.1"/>
    </source>
</evidence>
<reference evidence="1 2" key="1">
    <citation type="submission" date="2016-04" db="EMBL/GenBank/DDBJ databases">
        <title>Genome analyses suggest a sexual origin of heterokaryosis in a supposedly ancient asexual fungus.</title>
        <authorList>
            <person name="Ropars J."/>
            <person name="Sedzielewska K."/>
            <person name="Noel J."/>
            <person name="Charron P."/>
            <person name="Farinelli L."/>
            <person name="Marton T."/>
            <person name="Kruger M."/>
            <person name="Pelin A."/>
            <person name="Brachmann A."/>
            <person name="Corradi N."/>
        </authorList>
    </citation>
    <scope>NUCLEOTIDE SEQUENCE [LARGE SCALE GENOMIC DNA]</scope>
    <source>
        <strain evidence="1 2">A5</strain>
    </source>
</reference>
<dbReference type="Proteomes" id="UP000232722">
    <property type="component" value="Unassembled WGS sequence"/>
</dbReference>
<proteinExistence type="predicted"/>
<name>A0A2N0NHQ5_9GLOM</name>
<dbReference type="EMBL" id="LLXJ01006674">
    <property type="protein sequence ID" value="PKB94078.1"/>
    <property type="molecule type" value="Genomic_DNA"/>
</dbReference>
<comment type="caution">
    <text evidence="1">The sequence shown here is derived from an EMBL/GenBank/DDBJ whole genome shotgun (WGS) entry which is preliminary data.</text>
</comment>